<dbReference type="AlphaFoldDB" id="A0A1I7BSE1"/>
<keyword evidence="2" id="KW-1185">Reference proteome</keyword>
<sequence>MQVIRNVSLFIVVLVLPLLGEAQPGPINANQGIIDGPVMRTTIPTKRLIPYDYQREADVVWSKRVWRSLDMRQKLNHSMYYPLDGYDSDGNWIRHNTHWSLWTVIKTEILAGNITVYSPYNPVAYTITDGDQFKYPILPKAGGNYNSDSVYREELSFYLYMFGEESDVPYVDIYGYDSIDQYGNLVYPPREMMPYSSKDIVSYKLKEDWFFNKETSTLDVRIIGIAPEIYVRDAQGRITGKKELFWLYFPECRYAFNNYLVYNEKNDAQWMSYDDLFWKRRFASTIIKESNVYDRDISTYRVGVDALLQAEQITEEIRNLEHDFWSY</sequence>
<evidence type="ECO:0000313" key="2">
    <source>
        <dbReference type="Proteomes" id="UP000236454"/>
    </source>
</evidence>
<dbReference type="RefSeq" id="WP_090252973.1">
    <property type="nucleotide sequence ID" value="NZ_FPAS01000006.1"/>
</dbReference>
<accession>A0A1I7BSE1</accession>
<reference evidence="1 2" key="1">
    <citation type="submission" date="2016-10" db="EMBL/GenBank/DDBJ databases">
        <authorList>
            <person name="de Groot N.N."/>
        </authorList>
    </citation>
    <scope>NUCLEOTIDE SEQUENCE [LARGE SCALE GENOMIC DNA]</scope>
    <source>
        <strain evidence="1 2">CGMCC 1.7005</strain>
    </source>
</reference>
<protein>
    <submittedName>
        <fullName evidence="1">Gliding motility associated protien GldN</fullName>
    </submittedName>
</protein>
<proteinExistence type="predicted"/>
<dbReference type="OrthoDB" id="1141916at2"/>
<dbReference type="Proteomes" id="UP000236454">
    <property type="component" value="Unassembled WGS sequence"/>
</dbReference>
<dbReference type="EMBL" id="FPAS01000006">
    <property type="protein sequence ID" value="SFT90095.1"/>
    <property type="molecule type" value="Genomic_DNA"/>
</dbReference>
<evidence type="ECO:0000313" key="1">
    <source>
        <dbReference type="EMBL" id="SFT90095.1"/>
    </source>
</evidence>
<name>A0A1I7BSE1_9FLAO</name>
<dbReference type="Pfam" id="PF19841">
    <property type="entry name" value="GldN"/>
    <property type="match status" value="1"/>
</dbReference>
<gene>
    <name evidence="1" type="ORF">SAMN05216474_3054</name>
</gene>
<organism evidence="1 2">
    <name type="scientific">Lishizhenia tianjinensis</name>
    <dbReference type="NCBI Taxonomy" id="477690"/>
    <lineage>
        <taxon>Bacteria</taxon>
        <taxon>Pseudomonadati</taxon>
        <taxon>Bacteroidota</taxon>
        <taxon>Flavobacteriia</taxon>
        <taxon>Flavobacteriales</taxon>
        <taxon>Crocinitomicaceae</taxon>
        <taxon>Lishizhenia</taxon>
    </lineage>
</organism>
<dbReference type="STRING" id="477690.SAMN05216474_3054"/>
<dbReference type="InterPro" id="IPR019847">
    <property type="entry name" value="Gliding_motility_assoc_GldN"/>
</dbReference>
<dbReference type="NCBIfam" id="TIGR03523">
    <property type="entry name" value="GldN"/>
    <property type="match status" value="1"/>
</dbReference>